<protein>
    <recommendedName>
        <fullName evidence="4">WAP domain-containing protein</fullName>
    </recommendedName>
</protein>
<proteinExistence type="predicted"/>
<dbReference type="Gene3D" id="2.10.22.10">
    <property type="entry name" value="Antistasin, domain 1"/>
    <property type="match status" value="1"/>
</dbReference>
<name>A0A813Q3Q0_9BILA</name>
<dbReference type="InterPro" id="IPR004094">
    <property type="entry name" value="Antistasin-like"/>
</dbReference>
<feature type="domain" description="WAP" evidence="4">
    <location>
        <begin position="105"/>
        <end position="151"/>
    </location>
</feature>
<dbReference type="InterPro" id="IPR008197">
    <property type="entry name" value="WAP_dom"/>
</dbReference>
<dbReference type="Pfam" id="PF00095">
    <property type="entry name" value="WAP"/>
    <property type="match status" value="1"/>
</dbReference>
<dbReference type="PROSITE" id="PS51390">
    <property type="entry name" value="WAP"/>
    <property type="match status" value="1"/>
</dbReference>
<evidence type="ECO:0000256" key="3">
    <source>
        <dbReference type="SAM" id="SignalP"/>
    </source>
</evidence>
<dbReference type="SMART" id="SM00217">
    <property type="entry name" value="WAP"/>
    <property type="match status" value="1"/>
</dbReference>
<accession>A0A813Q3Q0</accession>
<evidence type="ECO:0000313" key="5">
    <source>
        <dbReference type="EMBL" id="CAF0761523.1"/>
    </source>
</evidence>
<dbReference type="GO" id="GO:0005576">
    <property type="term" value="C:extracellular region"/>
    <property type="evidence" value="ECO:0007669"/>
    <property type="project" value="InterPro"/>
</dbReference>
<feature type="chain" id="PRO_5032294000" description="WAP domain-containing protein" evidence="3">
    <location>
        <begin position="18"/>
        <end position="153"/>
    </location>
</feature>
<keyword evidence="2" id="KW-0722">Serine protease inhibitor</keyword>
<dbReference type="InterPro" id="IPR036645">
    <property type="entry name" value="Elafin-like_sf"/>
</dbReference>
<dbReference type="SUPFAM" id="SSF57262">
    <property type="entry name" value="Leech antihemostatic proteins"/>
    <property type="match status" value="1"/>
</dbReference>
<comment type="caution">
    <text evidence="5">The sequence shown here is derived from an EMBL/GenBank/DDBJ whole genome shotgun (WGS) entry which is preliminary data.</text>
</comment>
<evidence type="ECO:0000256" key="1">
    <source>
        <dbReference type="ARBA" id="ARBA00022690"/>
    </source>
</evidence>
<gene>
    <name evidence="5" type="ORF">IZO911_LOCUS4744</name>
</gene>
<dbReference type="InterPro" id="IPR011061">
    <property type="entry name" value="Hirudin/antistatin"/>
</dbReference>
<dbReference type="EMBL" id="CAJNOE010000027">
    <property type="protein sequence ID" value="CAF0761523.1"/>
    <property type="molecule type" value="Genomic_DNA"/>
</dbReference>
<evidence type="ECO:0000313" key="6">
    <source>
        <dbReference type="Proteomes" id="UP000663860"/>
    </source>
</evidence>
<evidence type="ECO:0000256" key="2">
    <source>
        <dbReference type="ARBA" id="ARBA00022900"/>
    </source>
</evidence>
<dbReference type="Gene3D" id="4.10.75.10">
    <property type="entry name" value="Elafin-like"/>
    <property type="match status" value="1"/>
</dbReference>
<dbReference type="Pfam" id="PF02822">
    <property type="entry name" value="Antistasin"/>
    <property type="match status" value="1"/>
</dbReference>
<dbReference type="GO" id="GO:0004867">
    <property type="term" value="F:serine-type endopeptidase inhibitor activity"/>
    <property type="evidence" value="ECO:0007669"/>
    <property type="project" value="UniProtKB-KW"/>
</dbReference>
<evidence type="ECO:0000259" key="4">
    <source>
        <dbReference type="PROSITE" id="PS51390"/>
    </source>
</evidence>
<sequence length="153" mass="16344">MTLLNLVLILCAGVASALVADSLSGPSSRMCMIHCQYGFQRDANGQSMCVCKKSPCEGEETPLEGYFCGRSINRRECPSTHECIIARNDAYAVCCPRAQELPISSTTKLGTCPSTTSGMMGICIARCTDDSHCPGDQKCCGGCPRQCTKPIFA</sequence>
<keyword evidence="1" id="KW-0646">Protease inhibitor</keyword>
<organism evidence="5 6">
    <name type="scientific">Adineta steineri</name>
    <dbReference type="NCBI Taxonomy" id="433720"/>
    <lineage>
        <taxon>Eukaryota</taxon>
        <taxon>Metazoa</taxon>
        <taxon>Spiralia</taxon>
        <taxon>Gnathifera</taxon>
        <taxon>Rotifera</taxon>
        <taxon>Eurotatoria</taxon>
        <taxon>Bdelloidea</taxon>
        <taxon>Adinetida</taxon>
        <taxon>Adinetidae</taxon>
        <taxon>Adineta</taxon>
    </lineage>
</organism>
<keyword evidence="3" id="KW-0732">Signal</keyword>
<dbReference type="AlphaFoldDB" id="A0A813Q3Q0"/>
<dbReference type="SUPFAM" id="SSF57256">
    <property type="entry name" value="Elafin-like"/>
    <property type="match status" value="1"/>
</dbReference>
<dbReference type="Proteomes" id="UP000663860">
    <property type="component" value="Unassembled WGS sequence"/>
</dbReference>
<feature type="signal peptide" evidence="3">
    <location>
        <begin position="1"/>
        <end position="17"/>
    </location>
</feature>
<reference evidence="5" key="1">
    <citation type="submission" date="2021-02" db="EMBL/GenBank/DDBJ databases">
        <authorList>
            <person name="Nowell W R."/>
        </authorList>
    </citation>
    <scope>NUCLEOTIDE SEQUENCE</scope>
</reference>